<dbReference type="Gene3D" id="3.40.50.2000">
    <property type="entry name" value="Glycogen Phosphorylase B"/>
    <property type="match status" value="2"/>
</dbReference>
<protein>
    <submittedName>
        <fullName evidence="3">ADP-heptose:LPS heptosyltransferase</fullName>
    </submittedName>
</protein>
<dbReference type="Proteomes" id="UP000585638">
    <property type="component" value="Unassembled WGS sequence"/>
</dbReference>
<organism evidence="3 4">
    <name type="scientific">Kutzneria kofuensis</name>
    <dbReference type="NCBI Taxonomy" id="103725"/>
    <lineage>
        <taxon>Bacteria</taxon>
        <taxon>Bacillati</taxon>
        <taxon>Actinomycetota</taxon>
        <taxon>Actinomycetes</taxon>
        <taxon>Pseudonocardiales</taxon>
        <taxon>Pseudonocardiaceae</taxon>
        <taxon>Kutzneria</taxon>
    </lineage>
</organism>
<evidence type="ECO:0000256" key="2">
    <source>
        <dbReference type="ARBA" id="ARBA00022679"/>
    </source>
</evidence>
<dbReference type="RefSeq" id="WP_312890641.1">
    <property type="nucleotide sequence ID" value="NZ_JACHIR010000002.1"/>
</dbReference>
<dbReference type="SUPFAM" id="SSF53756">
    <property type="entry name" value="UDP-Glycosyltransferase/glycogen phosphorylase"/>
    <property type="match status" value="1"/>
</dbReference>
<comment type="caution">
    <text evidence="3">The sequence shown here is derived from an EMBL/GenBank/DDBJ whole genome shotgun (WGS) entry which is preliminary data.</text>
</comment>
<dbReference type="InterPro" id="IPR051199">
    <property type="entry name" value="LPS_LOS_Heptosyltrfase"/>
</dbReference>
<keyword evidence="4" id="KW-1185">Reference proteome</keyword>
<dbReference type="PANTHER" id="PTHR30160:SF1">
    <property type="entry name" value="LIPOPOLYSACCHARIDE 1,2-N-ACETYLGLUCOSAMINETRANSFERASE-RELATED"/>
    <property type="match status" value="1"/>
</dbReference>
<dbReference type="AlphaFoldDB" id="A0A7W9KSN7"/>
<sequence>MSTVLALRALNLGDLLVAVPALRALRRHWPEHRLQLATSAWLEPIVRLGGGIDELVPANGLHPLDGVENPDVAVNLHGAGPQSNEVLDALGPRHRIGHRGHGWDGPIWTDGLHERQRWCRMLTAHGIDCDADDLLLRRPDIGSVAPGAVVVHPGAGYGSRRWPVERYAQVAAKIDRRVVVTGTERERDLALAVGVPDEDVLAGRLDLTELAALIAEAHLVISADTGVAHLSYAYRTPSVVLFGPAPVEQWGPPADGPHRCLTVASARRGDPFTDDPDPALLGVSVDDVLAGVAALTSG</sequence>
<accession>A0A7W9KSN7</accession>
<dbReference type="InterPro" id="IPR002201">
    <property type="entry name" value="Glyco_trans_9"/>
</dbReference>
<dbReference type="EMBL" id="JACHIR010000002">
    <property type="protein sequence ID" value="MBB5897199.1"/>
    <property type="molecule type" value="Genomic_DNA"/>
</dbReference>
<evidence type="ECO:0000256" key="1">
    <source>
        <dbReference type="ARBA" id="ARBA00022676"/>
    </source>
</evidence>
<gene>
    <name evidence="3" type="ORF">BJ998_008458</name>
</gene>
<keyword evidence="1" id="KW-0328">Glycosyltransferase</keyword>
<name>A0A7W9KSN7_9PSEU</name>
<evidence type="ECO:0000313" key="4">
    <source>
        <dbReference type="Proteomes" id="UP000585638"/>
    </source>
</evidence>
<dbReference type="CDD" id="cd03789">
    <property type="entry name" value="GT9_LPS_heptosyltransferase"/>
    <property type="match status" value="1"/>
</dbReference>
<proteinExistence type="predicted"/>
<dbReference type="PANTHER" id="PTHR30160">
    <property type="entry name" value="TETRAACYLDISACCHARIDE 4'-KINASE-RELATED"/>
    <property type="match status" value="1"/>
</dbReference>
<evidence type="ECO:0000313" key="3">
    <source>
        <dbReference type="EMBL" id="MBB5897199.1"/>
    </source>
</evidence>
<dbReference type="GO" id="GO:0005829">
    <property type="term" value="C:cytosol"/>
    <property type="evidence" value="ECO:0007669"/>
    <property type="project" value="TreeGrafter"/>
</dbReference>
<dbReference type="GO" id="GO:0009244">
    <property type="term" value="P:lipopolysaccharide core region biosynthetic process"/>
    <property type="evidence" value="ECO:0007669"/>
    <property type="project" value="TreeGrafter"/>
</dbReference>
<dbReference type="GO" id="GO:0008713">
    <property type="term" value="F:ADP-heptose-lipopolysaccharide heptosyltransferase activity"/>
    <property type="evidence" value="ECO:0007669"/>
    <property type="project" value="TreeGrafter"/>
</dbReference>
<keyword evidence="2 3" id="KW-0808">Transferase</keyword>
<dbReference type="Pfam" id="PF01075">
    <property type="entry name" value="Glyco_transf_9"/>
    <property type="match status" value="1"/>
</dbReference>
<reference evidence="3 4" key="1">
    <citation type="submission" date="2020-08" db="EMBL/GenBank/DDBJ databases">
        <title>Sequencing the genomes of 1000 actinobacteria strains.</title>
        <authorList>
            <person name="Klenk H.-P."/>
        </authorList>
    </citation>
    <scope>NUCLEOTIDE SEQUENCE [LARGE SCALE GENOMIC DNA]</scope>
    <source>
        <strain evidence="3 4">DSM 43851</strain>
    </source>
</reference>